<feature type="binding site" evidence="12">
    <location>
        <position position="188"/>
    </location>
    <ligand>
        <name>ATP</name>
        <dbReference type="ChEBI" id="CHEBI:30616"/>
    </ligand>
</feature>
<evidence type="ECO:0000256" key="9">
    <source>
        <dbReference type="ARBA" id="ARBA00022842"/>
    </source>
</evidence>
<feature type="binding site" evidence="12">
    <location>
        <position position="252"/>
    </location>
    <ligand>
        <name>K(+)</name>
        <dbReference type="ChEBI" id="CHEBI:29103"/>
    </ligand>
</feature>
<dbReference type="GO" id="GO:0005829">
    <property type="term" value="C:cytosol"/>
    <property type="evidence" value="ECO:0007669"/>
    <property type="project" value="TreeGrafter"/>
</dbReference>
<keyword evidence="7 12" id="KW-0418">Kinase</keyword>
<accession>A0A6B1DR36</accession>
<dbReference type="GO" id="GO:0005524">
    <property type="term" value="F:ATP binding"/>
    <property type="evidence" value="ECO:0007669"/>
    <property type="project" value="UniProtKB-UniRule"/>
</dbReference>
<dbReference type="InterPro" id="IPR011877">
    <property type="entry name" value="Ribokinase"/>
</dbReference>
<dbReference type="InterPro" id="IPR002139">
    <property type="entry name" value="Ribo/fructo_kinase"/>
</dbReference>
<reference evidence="14" key="1">
    <citation type="submission" date="2019-09" db="EMBL/GenBank/DDBJ databases">
        <title>Characterisation of the sponge microbiome using genome-centric metagenomics.</title>
        <authorList>
            <person name="Engelberts J.P."/>
            <person name="Robbins S.J."/>
            <person name="De Goeij J.M."/>
            <person name="Aranda M."/>
            <person name="Bell S.C."/>
            <person name="Webster N.S."/>
        </authorList>
    </citation>
    <scope>NUCLEOTIDE SEQUENCE</scope>
    <source>
        <strain evidence="14">SB0662_bin_9</strain>
    </source>
</reference>
<evidence type="ECO:0000256" key="5">
    <source>
        <dbReference type="ARBA" id="ARBA00022723"/>
    </source>
</evidence>
<comment type="subunit">
    <text evidence="12">Homodimer.</text>
</comment>
<feature type="binding site" evidence="12">
    <location>
        <position position="291"/>
    </location>
    <ligand>
        <name>K(+)</name>
        <dbReference type="ChEBI" id="CHEBI:29103"/>
    </ligand>
</feature>
<comment type="similarity">
    <text evidence="12">Belongs to the carbohydrate kinase PfkB family. Ribokinase subfamily.</text>
</comment>
<comment type="pathway">
    <text evidence="12">Carbohydrate metabolism; D-ribose degradation; D-ribose 5-phosphate from beta-D-ribopyranose: step 2/2.</text>
</comment>
<organism evidence="14">
    <name type="scientific">Caldilineaceae bacterium SB0662_bin_9</name>
    <dbReference type="NCBI Taxonomy" id="2605258"/>
    <lineage>
        <taxon>Bacteria</taxon>
        <taxon>Bacillati</taxon>
        <taxon>Chloroflexota</taxon>
        <taxon>Caldilineae</taxon>
        <taxon>Caldilineales</taxon>
        <taxon>Caldilineaceae</taxon>
    </lineage>
</organism>
<evidence type="ECO:0000256" key="2">
    <source>
        <dbReference type="ARBA" id="ARBA00012035"/>
    </source>
</evidence>
<dbReference type="Gene3D" id="3.40.1190.20">
    <property type="match status" value="1"/>
</dbReference>
<evidence type="ECO:0000256" key="3">
    <source>
        <dbReference type="ARBA" id="ARBA00016943"/>
    </source>
</evidence>
<feature type="binding site" evidence="12">
    <location>
        <begin position="224"/>
        <end position="229"/>
    </location>
    <ligand>
        <name>ATP</name>
        <dbReference type="ChEBI" id="CHEBI:30616"/>
    </ligand>
</feature>
<evidence type="ECO:0000256" key="1">
    <source>
        <dbReference type="ARBA" id="ARBA00005380"/>
    </source>
</evidence>
<sequence length="316" mass="33175">MPMKRPLITVVGSFVVGMTLRTQRMPIFGETLIGSDFDMGPGGKGSNQAVATARLGAQAAFAGIIGTDQLGEIATDLYAREGVDTTHLQRTGAASTGAGFIILNQAGENGIVIDMGANEGMDGAFVDQLEDQIARSDVVMSVLEIPVEAAARAMALGRRHGVRTILNPAPATHLDESILRNVDYLTPNETELRILQGLPADDPTPTLELAKTLQAQGVQNLIVTQGEKGALVLSESDTFEVAGIALSRDIVDTTGAGDAFNGGLAVALAEGKSLREAVRFACCTGRLACDKIGVVPALAHREQAEQLHRTIYGQSQ</sequence>
<name>A0A6B1DR36_9CHLR</name>
<keyword evidence="10 12" id="KW-0630">Potassium</keyword>
<keyword evidence="8 12" id="KW-0067">ATP-binding</keyword>
<dbReference type="GO" id="GO:0004747">
    <property type="term" value="F:ribokinase activity"/>
    <property type="evidence" value="ECO:0007669"/>
    <property type="project" value="UniProtKB-UniRule"/>
</dbReference>
<dbReference type="InterPro" id="IPR029056">
    <property type="entry name" value="Ribokinase-like"/>
</dbReference>
<keyword evidence="5 12" id="KW-0479">Metal-binding</keyword>
<feature type="binding site" evidence="12">
    <location>
        <position position="293"/>
    </location>
    <ligand>
        <name>K(+)</name>
        <dbReference type="ChEBI" id="CHEBI:29103"/>
    </ligand>
</feature>
<feature type="binding site" evidence="12">
    <location>
        <begin position="257"/>
        <end position="258"/>
    </location>
    <ligand>
        <name>ATP</name>
        <dbReference type="ChEBI" id="CHEBI:30616"/>
    </ligand>
</feature>
<comment type="subcellular location">
    <subcellularLocation>
        <location evidence="12">Cytoplasm</location>
    </subcellularLocation>
</comment>
<keyword evidence="9 12" id="KW-0460">Magnesium</keyword>
<comment type="activity regulation">
    <text evidence="12">Activated by a monovalent cation that binds near, but not in, the active site. The most likely occupant of the site in vivo is potassium. Ion binding induces a conformational change that may alter substrate affinity.</text>
</comment>
<gene>
    <name evidence="12" type="primary">rbsK</name>
    <name evidence="14" type="ORF">F4Y08_04660</name>
</gene>
<comment type="catalytic activity">
    <reaction evidence="12">
        <text>D-ribose + ATP = D-ribose 5-phosphate + ADP + H(+)</text>
        <dbReference type="Rhea" id="RHEA:13697"/>
        <dbReference type="ChEBI" id="CHEBI:15378"/>
        <dbReference type="ChEBI" id="CHEBI:30616"/>
        <dbReference type="ChEBI" id="CHEBI:47013"/>
        <dbReference type="ChEBI" id="CHEBI:78346"/>
        <dbReference type="ChEBI" id="CHEBI:456216"/>
        <dbReference type="EC" id="2.7.1.15"/>
    </reaction>
</comment>
<dbReference type="Pfam" id="PF00294">
    <property type="entry name" value="PfkB"/>
    <property type="match status" value="1"/>
</dbReference>
<comment type="similarity">
    <text evidence="1">Belongs to the carbohydrate kinase pfkB family.</text>
</comment>
<feature type="domain" description="Carbohydrate kinase PfkB" evidence="13">
    <location>
        <begin position="7"/>
        <end position="295"/>
    </location>
</feature>
<dbReference type="SUPFAM" id="SSF53613">
    <property type="entry name" value="Ribokinase-like"/>
    <property type="match status" value="1"/>
</dbReference>
<feature type="binding site" evidence="12">
    <location>
        <position position="288"/>
    </location>
    <ligand>
        <name>K(+)</name>
        <dbReference type="ChEBI" id="CHEBI:29103"/>
    </ligand>
</feature>
<proteinExistence type="inferred from homology"/>
<dbReference type="GO" id="GO:0046872">
    <property type="term" value="F:metal ion binding"/>
    <property type="evidence" value="ECO:0007669"/>
    <property type="project" value="UniProtKB-KW"/>
</dbReference>
<keyword evidence="4 12" id="KW-0808">Transferase</keyword>
<dbReference type="EC" id="2.7.1.15" evidence="2 12"/>
<evidence type="ECO:0000259" key="13">
    <source>
        <dbReference type="Pfam" id="PF00294"/>
    </source>
</evidence>
<evidence type="ECO:0000313" key="14">
    <source>
        <dbReference type="EMBL" id="MYD89621.1"/>
    </source>
</evidence>
<feature type="binding site" evidence="12">
    <location>
        <begin position="43"/>
        <end position="47"/>
    </location>
    <ligand>
        <name>substrate</name>
    </ligand>
</feature>
<evidence type="ECO:0000256" key="11">
    <source>
        <dbReference type="ARBA" id="ARBA00023277"/>
    </source>
</evidence>
<dbReference type="EMBL" id="VXPY01000030">
    <property type="protein sequence ID" value="MYD89621.1"/>
    <property type="molecule type" value="Genomic_DNA"/>
</dbReference>
<keyword evidence="12" id="KW-0963">Cytoplasm</keyword>
<dbReference type="UniPathway" id="UPA00916">
    <property type="reaction ID" value="UER00889"/>
</dbReference>
<dbReference type="CDD" id="cd01174">
    <property type="entry name" value="ribokinase"/>
    <property type="match status" value="1"/>
</dbReference>
<comment type="caution">
    <text evidence="14">The sequence shown here is derived from an EMBL/GenBank/DDBJ whole genome shotgun (WGS) entry which is preliminary data.</text>
</comment>
<evidence type="ECO:0000256" key="10">
    <source>
        <dbReference type="ARBA" id="ARBA00022958"/>
    </source>
</evidence>
<dbReference type="HAMAP" id="MF_01987">
    <property type="entry name" value="Ribokinase"/>
    <property type="match status" value="1"/>
</dbReference>
<feature type="active site" description="Proton acceptor" evidence="12">
    <location>
        <position position="258"/>
    </location>
</feature>
<feature type="binding site" evidence="12">
    <location>
        <position position="254"/>
    </location>
    <ligand>
        <name>K(+)</name>
        <dbReference type="ChEBI" id="CHEBI:29103"/>
    </ligand>
</feature>
<dbReference type="PROSITE" id="PS00583">
    <property type="entry name" value="PFKB_KINASES_1"/>
    <property type="match status" value="1"/>
</dbReference>
<evidence type="ECO:0000256" key="8">
    <source>
        <dbReference type="ARBA" id="ARBA00022840"/>
    </source>
</evidence>
<comment type="caution">
    <text evidence="12">Lacks conserved residue(s) required for the propagation of feature annotation.</text>
</comment>
<evidence type="ECO:0000256" key="6">
    <source>
        <dbReference type="ARBA" id="ARBA00022741"/>
    </source>
</evidence>
<feature type="binding site" evidence="12">
    <location>
        <position position="258"/>
    </location>
    <ligand>
        <name>substrate</name>
    </ligand>
</feature>
<protein>
    <recommendedName>
        <fullName evidence="3 12">Ribokinase</fullName>
        <shortName evidence="12">RK</shortName>
        <ecNumber evidence="2 12">2.7.1.15</ecNumber>
    </recommendedName>
</protein>
<evidence type="ECO:0000256" key="7">
    <source>
        <dbReference type="ARBA" id="ARBA00022777"/>
    </source>
</evidence>
<dbReference type="PROSITE" id="PS00584">
    <property type="entry name" value="PFKB_KINASES_2"/>
    <property type="match status" value="1"/>
</dbReference>
<comment type="function">
    <text evidence="12">Catalyzes the phosphorylation of ribose at O-5 in a reaction requiring ATP and magnesium. The resulting D-ribose-5-phosphate can then be used either for sythesis of nucleotides, histidine, and tryptophan, or as a component of the pentose phosphate pathway.</text>
</comment>
<dbReference type="PANTHER" id="PTHR10584:SF166">
    <property type="entry name" value="RIBOKINASE"/>
    <property type="match status" value="1"/>
</dbReference>
<comment type="cofactor">
    <cofactor evidence="12">
        <name>Mg(2+)</name>
        <dbReference type="ChEBI" id="CHEBI:18420"/>
    </cofactor>
    <text evidence="12">Requires a divalent cation, most likely magnesium in vivo, as an electrophilic catalyst to aid phosphoryl group transfer. It is the chelate of the metal and the nucleotide that is the actual substrate.</text>
</comment>
<feature type="binding site" evidence="12">
    <location>
        <position position="144"/>
    </location>
    <ligand>
        <name>substrate</name>
    </ligand>
</feature>
<keyword evidence="6 12" id="KW-0547">Nucleotide-binding</keyword>
<evidence type="ECO:0000256" key="12">
    <source>
        <dbReference type="HAMAP-Rule" id="MF_01987"/>
    </source>
</evidence>
<dbReference type="PANTHER" id="PTHR10584">
    <property type="entry name" value="SUGAR KINASE"/>
    <property type="match status" value="1"/>
</dbReference>
<evidence type="ECO:0000256" key="4">
    <source>
        <dbReference type="ARBA" id="ARBA00022679"/>
    </source>
</evidence>
<dbReference type="GO" id="GO:0019303">
    <property type="term" value="P:D-ribose catabolic process"/>
    <property type="evidence" value="ECO:0007669"/>
    <property type="project" value="UniProtKB-UniRule"/>
</dbReference>
<dbReference type="PRINTS" id="PR00990">
    <property type="entry name" value="RIBOKINASE"/>
</dbReference>
<dbReference type="InterPro" id="IPR002173">
    <property type="entry name" value="Carboh/pur_kinase_PfkB_CS"/>
</dbReference>
<dbReference type="AlphaFoldDB" id="A0A6B1DR36"/>
<keyword evidence="11 12" id="KW-0119">Carbohydrate metabolism</keyword>
<dbReference type="InterPro" id="IPR011611">
    <property type="entry name" value="PfkB_dom"/>
</dbReference>